<dbReference type="EMBL" id="GBXM01073267">
    <property type="protein sequence ID" value="JAH35310.1"/>
    <property type="molecule type" value="Transcribed_RNA"/>
</dbReference>
<accession>A0A0E9S3U6</accession>
<evidence type="ECO:0000256" key="1">
    <source>
        <dbReference type="SAM" id="MobiDB-lite"/>
    </source>
</evidence>
<proteinExistence type="predicted"/>
<feature type="compositionally biased region" description="Basic and acidic residues" evidence="1">
    <location>
        <begin position="1"/>
        <end position="21"/>
    </location>
</feature>
<protein>
    <submittedName>
        <fullName evidence="2">Uncharacterized protein</fullName>
    </submittedName>
</protein>
<feature type="region of interest" description="Disordered" evidence="1">
    <location>
        <begin position="1"/>
        <end position="46"/>
    </location>
</feature>
<evidence type="ECO:0000313" key="2">
    <source>
        <dbReference type="EMBL" id="JAH35310.1"/>
    </source>
</evidence>
<name>A0A0E9S3U6_ANGAN</name>
<reference evidence="2" key="2">
    <citation type="journal article" date="2015" name="Fish Shellfish Immunol.">
        <title>Early steps in the European eel (Anguilla anguilla)-Vibrio vulnificus interaction in the gills: Role of the RtxA13 toxin.</title>
        <authorList>
            <person name="Callol A."/>
            <person name="Pajuelo D."/>
            <person name="Ebbesson L."/>
            <person name="Teles M."/>
            <person name="MacKenzie S."/>
            <person name="Amaro C."/>
        </authorList>
    </citation>
    <scope>NUCLEOTIDE SEQUENCE</scope>
</reference>
<sequence length="46" mass="5314">MHVSTERSLEMKAVSEVREFTPSRPQRRFRTDTTAVAAGRRDGHKK</sequence>
<dbReference type="AlphaFoldDB" id="A0A0E9S3U6"/>
<reference evidence="2" key="1">
    <citation type="submission" date="2014-11" db="EMBL/GenBank/DDBJ databases">
        <authorList>
            <person name="Amaro Gonzalez C."/>
        </authorList>
    </citation>
    <scope>NUCLEOTIDE SEQUENCE</scope>
</reference>
<organism evidence="2">
    <name type="scientific">Anguilla anguilla</name>
    <name type="common">European freshwater eel</name>
    <name type="synonym">Muraena anguilla</name>
    <dbReference type="NCBI Taxonomy" id="7936"/>
    <lineage>
        <taxon>Eukaryota</taxon>
        <taxon>Metazoa</taxon>
        <taxon>Chordata</taxon>
        <taxon>Craniata</taxon>
        <taxon>Vertebrata</taxon>
        <taxon>Euteleostomi</taxon>
        <taxon>Actinopterygii</taxon>
        <taxon>Neopterygii</taxon>
        <taxon>Teleostei</taxon>
        <taxon>Anguilliformes</taxon>
        <taxon>Anguillidae</taxon>
        <taxon>Anguilla</taxon>
    </lineage>
</organism>